<accession>A0A4R1RMS8</accession>
<dbReference type="AlphaFoldDB" id="A0A4R1RMS8"/>
<comment type="caution">
    <text evidence="2">The sequence shown here is derived from an EMBL/GenBank/DDBJ whole genome shotgun (WGS) entry which is preliminary data.</text>
</comment>
<protein>
    <submittedName>
        <fullName evidence="2">Uncharacterized protein</fullName>
    </submittedName>
</protein>
<keyword evidence="1" id="KW-1133">Transmembrane helix</keyword>
<dbReference type="EMBL" id="SLUP01000002">
    <property type="protein sequence ID" value="TCL67588.1"/>
    <property type="molecule type" value="Genomic_DNA"/>
</dbReference>
<reference evidence="2 3" key="1">
    <citation type="submission" date="2019-03" db="EMBL/GenBank/DDBJ databases">
        <title>Genomic Encyclopedia of Type Strains, Phase IV (KMG-IV): sequencing the most valuable type-strain genomes for metagenomic binning, comparative biology and taxonomic classification.</title>
        <authorList>
            <person name="Goeker M."/>
        </authorList>
    </citation>
    <scope>NUCLEOTIDE SEQUENCE [LARGE SCALE GENOMIC DNA]</scope>
    <source>
        <strain evidence="2 3">DSM 18792</strain>
    </source>
</reference>
<evidence type="ECO:0000256" key="1">
    <source>
        <dbReference type="SAM" id="Phobius"/>
    </source>
</evidence>
<name>A0A4R1RMS8_9FLAO</name>
<evidence type="ECO:0000313" key="3">
    <source>
        <dbReference type="Proteomes" id="UP000295455"/>
    </source>
</evidence>
<keyword evidence="3" id="KW-1185">Reference proteome</keyword>
<dbReference type="Proteomes" id="UP000295455">
    <property type="component" value="Unassembled WGS sequence"/>
</dbReference>
<proteinExistence type="predicted"/>
<feature type="transmembrane region" description="Helical" evidence="1">
    <location>
        <begin position="29"/>
        <end position="54"/>
    </location>
</feature>
<evidence type="ECO:0000313" key="2">
    <source>
        <dbReference type="EMBL" id="TCL67588.1"/>
    </source>
</evidence>
<gene>
    <name evidence="2" type="ORF">EV196_102144</name>
</gene>
<keyword evidence="1" id="KW-0812">Transmembrane</keyword>
<feature type="transmembrane region" description="Helical" evidence="1">
    <location>
        <begin position="66"/>
        <end position="83"/>
    </location>
</feature>
<organism evidence="2 3">
    <name type="scientific">Mariniflexile fucanivorans</name>
    <dbReference type="NCBI Taxonomy" id="264023"/>
    <lineage>
        <taxon>Bacteria</taxon>
        <taxon>Pseudomonadati</taxon>
        <taxon>Bacteroidota</taxon>
        <taxon>Flavobacteriia</taxon>
        <taxon>Flavobacteriales</taxon>
        <taxon>Flavobacteriaceae</taxon>
        <taxon>Mariniflexile</taxon>
    </lineage>
</organism>
<sequence length="87" mass="10073">MKKIIISIYNSIFFFFHKRIGSNNYTSKSAALTIVSFVIIGVLIILLNAISIILINYDFIKNANEWVILITFIFIYIITYSFVSKQI</sequence>
<keyword evidence="1" id="KW-0472">Membrane</keyword>